<dbReference type="Proteomes" id="UP001333710">
    <property type="component" value="Chromosome"/>
</dbReference>
<dbReference type="KEGG" id="pmaw:MACH26_13530"/>
<sequence>MKTEILTFDQNGTLASIIDVIARVLLSTLFLLAGSNKISAYEGTAGWMEAMGVPGGLLPLVIFAEIGGALALILGFQTRLVALGLAVFSIASALVFHNNIADQAEFLNFFKNLSMAGGFLVLSINGAKKFSLDAQFNK</sequence>
<dbReference type="InterPro" id="IPR051907">
    <property type="entry name" value="DoxX-like_oxidoreductase"/>
</dbReference>
<comment type="subcellular location">
    <subcellularLocation>
        <location evidence="1">Cell membrane</location>
        <topology evidence="1">Multi-pass membrane protein</topology>
    </subcellularLocation>
</comment>
<keyword evidence="5 7" id="KW-1133">Transmembrane helix</keyword>
<evidence type="ECO:0000256" key="1">
    <source>
        <dbReference type="ARBA" id="ARBA00004651"/>
    </source>
</evidence>
<keyword evidence="3" id="KW-1003">Cell membrane</keyword>
<dbReference type="InterPro" id="IPR032808">
    <property type="entry name" value="DoxX"/>
</dbReference>
<evidence type="ECO:0000256" key="2">
    <source>
        <dbReference type="ARBA" id="ARBA00006679"/>
    </source>
</evidence>
<dbReference type="PANTHER" id="PTHR33452">
    <property type="entry name" value="OXIDOREDUCTASE CATD-RELATED"/>
    <property type="match status" value="1"/>
</dbReference>
<dbReference type="AlphaFoldDB" id="A0AA48HNM1"/>
<keyword evidence="4 7" id="KW-0812">Transmembrane</keyword>
<proteinExistence type="inferred from homology"/>
<evidence type="ECO:0000256" key="3">
    <source>
        <dbReference type="ARBA" id="ARBA00022475"/>
    </source>
</evidence>
<keyword evidence="6 7" id="KW-0472">Membrane</keyword>
<gene>
    <name evidence="8" type="ORF">MACH26_13530</name>
</gene>
<reference evidence="8" key="1">
    <citation type="submission" date="2023-01" db="EMBL/GenBank/DDBJ databases">
        <title>Complete genome sequence of Planctobacterium marinum strain Dej080120_11.</title>
        <authorList>
            <person name="Ueki S."/>
            <person name="Maruyama F."/>
        </authorList>
    </citation>
    <scope>NUCLEOTIDE SEQUENCE</scope>
    <source>
        <strain evidence="8">Dej080120_11</strain>
    </source>
</reference>
<comment type="similarity">
    <text evidence="2">Belongs to the DoxX family.</text>
</comment>
<evidence type="ECO:0000313" key="8">
    <source>
        <dbReference type="EMBL" id="BDX05832.1"/>
    </source>
</evidence>
<dbReference type="RefSeq" id="WP_338291831.1">
    <property type="nucleotide sequence ID" value="NZ_AP027272.1"/>
</dbReference>
<feature type="transmembrane region" description="Helical" evidence="7">
    <location>
        <begin position="53"/>
        <end position="73"/>
    </location>
</feature>
<protein>
    <submittedName>
        <fullName evidence="8">Membrane protein</fullName>
    </submittedName>
</protein>
<accession>A0AA48HNM1</accession>
<evidence type="ECO:0000256" key="7">
    <source>
        <dbReference type="SAM" id="Phobius"/>
    </source>
</evidence>
<feature type="transmembrane region" description="Helical" evidence="7">
    <location>
        <begin position="12"/>
        <end position="33"/>
    </location>
</feature>
<evidence type="ECO:0000313" key="9">
    <source>
        <dbReference type="Proteomes" id="UP001333710"/>
    </source>
</evidence>
<dbReference type="EMBL" id="AP027272">
    <property type="protein sequence ID" value="BDX05832.1"/>
    <property type="molecule type" value="Genomic_DNA"/>
</dbReference>
<dbReference type="PANTHER" id="PTHR33452:SF1">
    <property type="entry name" value="INNER MEMBRANE PROTEIN YPHA-RELATED"/>
    <property type="match status" value="1"/>
</dbReference>
<evidence type="ECO:0000256" key="5">
    <source>
        <dbReference type="ARBA" id="ARBA00022989"/>
    </source>
</evidence>
<evidence type="ECO:0000256" key="4">
    <source>
        <dbReference type="ARBA" id="ARBA00022692"/>
    </source>
</evidence>
<dbReference type="GO" id="GO:0005886">
    <property type="term" value="C:plasma membrane"/>
    <property type="evidence" value="ECO:0007669"/>
    <property type="project" value="UniProtKB-SubCell"/>
</dbReference>
<dbReference type="Pfam" id="PF07681">
    <property type="entry name" value="DoxX"/>
    <property type="match status" value="1"/>
</dbReference>
<name>A0AA48HNM1_9ALTE</name>
<feature type="transmembrane region" description="Helical" evidence="7">
    <location>
        <begin position="80"/>
        <end position="97"/>
    </location>
</feature>
<organism evidence="8 9">
    <name type="scientific">Planctobacterium marinum</name>
    <dbReference type="NCBI Taxonomy" id="1631968"/>
    <lineage>
        <taxon>Bacteria</taxon>
        <taxon>Pseudomonadati</taxon>
        <taxon>Pseudomonadota</taxon>
        <taxon>Gammaproteobacteria</taxon>
        <taxon>Alteromonadales</taxon>
        <taxon>Alteromonadaceae</taxon>
        <taxon>Planctobacterium</taxon>
    </lineage>
</organism>
<keyword evidence="9" id="KW-1185">Reference proteome</keyword>
<evidence type="ECO:0000256" key="6">
    <source>
        <dbReference type="ARBA" id="ARBA00023136"/>
    </source>
</evidence>